<comment type="caution">
    <text evidence="5">The sequence shown here is derived from an EMBL/GenBank/DDBJ whole genome shotgun (WGS) entry which is preliminary data.</text>
</comment>
<dbReference type="InterPro" id="IPR036770">
    <property type="entry name" value="Ankyrin_rpt-contain_sf"/>
</dbReference>
<dbReference type="Pfam" id="PF24883">
    <property type="entry name" value="NPHP3_N"/>
    <property type="match status" value="1"/>
</dbReference>
<dbReference type="InterPro" id="IPR056884">
    <property type="entry name" value="NPHP3-like_N"/>
</dbReference>
<sequence length="1740" mass="198340">MASSPRLSLERSIDQFRRELTDAQLQEISGANRTSINHEIQKIQNELGREKSLCRIGRMSRFLDAMEEVEKLVTIFLNVSEVVAFIWGPVKLVLMLATTWTISVKNIIDAYEEIAIALDNLNVFHNVIRHNEQLKRMLEDYFSDILRFHTSILAVFSKPDWKGMFTFVWRGFRRNVKPIIESLKRKQAMLSDDKLQRHAILKNLQDSDLYAKEQFDQIQSGLDDVISLEELKRQKQEIEQIKSCLERKLNVSLMQIITQLDLPDTVMESSGRWILSNPRFQSWEANKSSEGCVLYLNGCPGAGKSTLARTIIRHLKDNPSRQSSSQPSLVYFFFKHNDADRKSLRSMLCHIITRIINNDDIMMRFAYDKCSAMDYLDLNSLKSLASDCLFSQRNVIIVLDGLDEAKDKEPEQVLKWCLYELLQMAPSRGCHVKLLVCGQEDGRIESLLSSYPQIRLHTEDPHKTDIQEYCKVQASVIGTRFRLTTNDEGELIIKVSEAAKGMFLYAKVVLSNLASMGSRKEYKAELGGNDFPRDLDEAYERILQRVLHAAGPSAQASAKKILGWLVCSQRPLRWREIQSRFCIDVDTGLCDADDVRADNCKQLCSSLVDATDCELFPGVGSEQTITIIHETASKYLIYTNTIDLMEEHIAMSLFCCRYLSSRPFLGIGTNQVRDALQSGYFSFVDYAAAHYKLHIDKAELLNRKTVFDSGLNIATAKNALSDLEKSYQSTGADGTAEMDKVAGFTEEPSKLLAQSIQDNVFDIRAMIHTQWDDLSQNTGFKELEGEIRHKCTKLHCPKFFVGYLSEDLLRQHLTSHERPFRCKDESCFAYVVGYTSEVDLQSHNQNFHNEGSRAKVSFPKTSRAGKYDLISACRSGNLKQVELLHRLDVDISGVLLEKLPLTVAYMAGHGHICKYLVENGVNPFRKFRLRRKARPIDLAIHKKDFNMLEIFLSRYQDITSSENMFSIGTCIEDIFRFYPPGVEILLRLSTREQVEEGSFLIENVMAEKLEFLFDIWKHKLNVSPVDLSLSKHGNDVTPIHTAFRDIFPKLYVEGKFCPDQKSQEYRICQLTVKQNQISLHSALLAKHYPLATFWMDIDTDNLMYIQDYNDNSPLHSFIMESCEKACDTCVLMAKRLIKLDKIGLAQKSNKKGQLPVHIALMRNISPILLQTIVESCIDRNYKDIQGFSPLHYVRSEENLKLLSQQKGVNLFSRNKKGQTYFGTLCDSDEAFDEGFMRVLLDANIGLAWTADQYLQGSTPLHYAMRARRWREGEHPERRGFGPSRAAKFLLNLPEVEQVLRAFLPSPAEDCRQVRKFAVEEKLDHALEVMEKIGFALLPVRLRRVTSQRIEDTTVGRILIVQDNGIYSHKRSTLLIHSLDAIKSSGLGLNQIAQASDKPVSLSHPAPAVPIPTKTWHTYFSYGIGHTEYDTIIGQQNACIRTLRQERKIKSQWFLKPPAAEGMPQLGANFESSTESATFPYPEAFRKVMFPTTSVPQRDEEHGNSRSDLADHEIPRLPEAGMIKKKSFVSTPVFGVSRTTAIEVESRIQPTYVVLGIFPRGALNPKERIVFIDRPEQFFSKLRWATFRIRGMRGTLLSLKHLAAFRLYRCDFNTGAHTRINLDANGVCDLYLLLITYKSWHIPRHISRAWADWIHRTLNDEQLDVLQGEYALELVLDWSITRILIVVLIPVLLSLAIGIWLNAKAWTDLATIQTAWGTASYIVTAGALLAAMLGFLDIADK</sequence>
<feature type="transmembrane region" description="Helical" evidence="2">
    <location>
        <begin position="1714"/>
        <end position="1735"/>
    </location>
</feature>
<dbReference type="PANTHER" id="PTHR10039">
    <property type="entry name" value="AMELOGENIN"/>
    <property type="match status" value="1"/>
</dbReference>
<dbReference type="OrthoDB" id="21416at2759"/>
<dbReference type="PANTHER" id="PTHR10039:SF14">
    <property type="entry name" value="NACHT DOMAIN-CONTAINING PROTEIN"/>
    <property type="match status" value="1"/>
</dbReference>
<dbReference type="SUPFAM" id="SSF52540">
    <property type="entry name" value="P-loop containing nucleoside triphosphate hydrolases"/>
    <property type="match status" value="1"/>
</dbReference>
<proteinExistence type="predicted"/>
<feature type="transmembrane region" description="Helical" evidence="2">
    <location>
        <begin position="1682"/>
        <end position="1702"/>
    </location>
</feature>
<dbReference type="Pfam" id="PF22939">
    <property type="entry name" value="WHD_GPIID"/>
    <property type="match status" value="1"/>
</dbReference>
<evidence type="ECO:0008006" key="7">
    <source>
        <dbReference type="Google" id="ProtNLM"/>
    </source>
</evidence>
<dbReference type="Proteomes" id="UP000007978">
    <property type="component" value="Chromosome 2"/>
</dbReference>
<name>K3VY86_FUSPC</name>
<keyword evidence="6" id="KW-1185">Reference proteome</keyword>
<evidence type="ECO:0000313" key="5">
    <source>
        <dbReference type="EMBL" id="EKJ70215.1"/>
    </source>
</evidence>
<keyword evidence="2" id="KW-0812">Transmembrane</keyword>
<evidence type="ECO:0000313" key="6">
    <source>
        <dbReference type="Proteomes" id="UP000007978"/>
    </source>
</evidence>
<dbReference type="GeneID" id="20368206"/>
<reference evidence="5 6" key="1">
    <citation type="journal article" date="2012" name="PLoS Pathog.">
        <title>Comparative pathogenomics reveals horizontally acquired novel virulence genes in fungi infecting cereal hosts.</title>
        <authorList>
            <person name="Gardiner D.M."/>
            <person name="McDonald M.C."/>
            <person name="Covarelli L."/>
            <person name="Solomon P.S."/>
            <person name="Rusu A.G."/>
            <person name="Marshall M."/>
            <person name="Kazan K."/>
            <person name="Chakraborty S."/>
            <person name="McDonald B.A."/>
            <person name="Manners J.M."/>
        </authorList>
    </citation>
    <scope>NUCLEOTIDE SEQUENCE [LARGE SCALE GENOMIC DNA]</scope>
    <source>
        <strain evidence="5 6">CS3096</strain>
    </source>
</reference>
<keyword evidence="2" id="KW-1133">Transmembrane helix</keyword>
<keyword evidence="2" id="KW-0472">Membrane</keyword>
<dbReference type="InterPro" id="IPR027417">
    <property type="entry name" value="P-loop_NTPase"/>
</dbReference>
<dbReference type="Gene3D" id="1.25.40.20">
    <property type="entry name" value="Ankyrin repeat-containing domain"/>
    <property type="match status" value="2"/>
</dbReference>
<dbReference type="HOGENOM" id="CLU_002406_2_1_1"/>
<feature type="domain" description="GPI inositol-deacylase winged helix" evidence="3">
    <location>
        <begin position="553"/>
        <end position="637"/>
    </location>
</feature>
<protein>
    <recommendedName>
        <fullName evidence="7">NACHT domain-containing protein</fullName>
    </recommendedName>
</protein>
<evidence type="ECO:0000256" key="2">
    <source>
        <dbReference type="SAM" id="Phobius"/>
    </source>
</evidence>
<dbReference type="InterPro" id="IPR054471">
    <property type="entry name" value="GPIID_WHD"/>
</dbReference>
<dbReference type="SMART" id="SM00248">
    <property type="entry name" value="ANK"/>
    <property type="match status" value="6"/>
</dbReference>
<evidence type="ECO:0000259" key="3">
    <source>
        <dbReference type="Pfam" id="PF22939"/>
    </source>
</evidence>
<dbReference type="eggNOG" id="ENOG502SJ09">
    <property type="taxonomic scope" value="Eukaryota"/>
</dbReference>
<organism evidence="5 6">
    <name type="scientific">Fusarium pseudograminearum (strain CS3096)</name>
    <name type="common">Wheat and barley crown-rot fungus</name>
    <dbReference type="NCBI Taxonomy" id="1028729"/>
    <lineage>
        <taxon>Eukaryota</taxon>
        <taxon>Fungi</taxon>
        <taxon>Dikarya</taxon>
        <taxon>Ascomycota</taxon>
        <taxon>Pezizomycotina</taxon>
        <taxon>Sordariomycetes</taxon>
        <taxon>Hypocreomycetidae</taxon>
        <taxon>Hypocreales</taxon>
        <taxon>Nectriaceae</taxon>
        <taxon>Fusarium</taxon>
    </lineage>
</organism>
<gene>
    <name evidence="5" type="ORF">FPSE_09589</name>
</gene>
<dbReference type="KEGG" id="fpu:FPSE_09589"/>
<dbReference type="Gene3D" id="3.40.50.300">
    <property type="entry name" value="P-loop containing nucleotide triphosphate hydrolases"/>
    <property type="match status" value="1"/>
</dbReference>
<dbReference type="EMBL" id="AFNW01000312">
    <property type="protein sequence ID" value="EKJ70215.1"/>
    <property type="molecule type" value="Genomic_DNA"/>
</dbReference>
<accession>K3VY86</accession>
<evidence type="ECO:0000259" key="4">
    <source>
        <dbReference type="Pfam" id="PF24883"/>
    </source>
</evidence>
<dbReference type="SUPFAM" id="SSF48403">
    <property type="entry name" value="Ankyrin repeat"/>
    <property type="match status" value="1"/>
</dbReference>
<dbReference type="InterPro" id="IPR002110">
    <property type="entry name" value="Ankyrin_rpt"/>
</dbReference>
<evidence type="ECO:0000256" key="1">
    <source>
        <dbReference type="ARBA" id="ARBA00022737"/>
    </source>
</evidence>
<keyword evidence="1" id="KW-0677">Repeat</keyword>
<feature type="domain" description="Nephrocystin 3-like N-terminal" evidence="4">
    <location>
        <begin position="270"/>
        <end position="437"/>
    </location>
</feature>
<dbReference type="RefSeq" id="XP_009260981.1">
    <property type="nucleotide sequence ID" value="XM_009262706.1"/>
</dbReference>